<feature type="domain" description="Glycoside hydrolase family 5" evidence="7">
    <location>
        <begin position="4"/>
        <end position="72"/>
    </location>
</feature>
<dbReference type="PANTHER" id="PTHR34142">
    <property type="entry name" value="ENDO-BETA-1,4-GLUCANASE A"/>
    <property type="match status" value="1"/>
</dbReference>
<reference evidence="8 9" key="1">
    <citation type="submission" date="2024-02" db="EMBL/GenBank/DDBJ databases">
        <title>De novo assembly and annotation of 12 fungi associated with fruit tree decline syndrome in Ontario, Canada.</title>
        <authorList>
            <person name="Sulman M."/>
            <person name="Ellouze W."/>
            <person name="Ilyukhin E."/>
        </authorList>
    </citation>
    <scope>NUCLEOTIDE SEQUENCE [LARGE SCALE GENOMIC DNA]</scope>
    <source>
        <strain evidence="8 9">M11/M66-122</strain>
    </source>
</reference>
<keyword evidence="4 6" id="KW-0378">Hydrolase</keyword>
<dbReference type="GO" id="GO:0008810">
    <property type="term" value="F:cellulase activity"/>
    <property type="evidence" value="ECO:0007669"/>
    <property type="project" value="UniProtKB-EC"/>
</dbReference>
<organism evidence="8 9">
    <name type="scientific">Diatrype stigma</name>
    <dbReference type="NCBI Taxonomy" id="117547"/>
    <lineage>
        <taxon>Eukaryota</taxon>
        <taxon>Fungi</taxon>
        <taxon>Dikarya</taxon>
        <taxon>Ascomycota</taxon>
        <taxon>Pezizomycotina</taxon>
        <taxon>Sordariomycetes</taxon>
        <taxon>Xylariomycetidae</taxon>
        <taxon>Xylariales</taxon>
        <taxon>Diatrypaceae</taxon>
        <taxon>Diatrype</taxon>
    </lineage>
</organism>
<evidence type="ECO:0000256" key="6">
    <source>
        <dbReference type="RuleBase" id="RU361153"/>
    </source>
</evidence>
<dbReference type="Proteomes" id="UP001320420">
    <property type="component" value="Unassembled WGS sequence"/>
</dbReference>
<evidence type="ECO:0000256" key="5">
    <source>
        <dbReference type="ARBA" id="ARBA00023295"/>
    </source>
</evidence>
<comment type="catalytic activity">
    <reaction evidence="1">
        <text>Endohydrolysis of (1-&gt;4)-beta-D-glucosidic linkages in cellulose, lichenin and cereal beta-D-glucans.</text>
        <dbReference type="EC" id="3.2.1.4"/>
    </reaction>
</comment>
<dbReference type="AlphaFoldDB" id="A0AAN9V0T4"/>
<evidence type="ECO:0000256" key="2">
    <source>
        <dbReference type="ARBA" id="ARBA00005641"/>
    </source>
</evidence>
<dbReference type="SUPFAM" id="SSF51445">
    <property type="entry name" value="(Trans)glycosidases"/>
    <property type="match status" value="1"/>
</dbReference>
<evidence type="ECO:0000313" key="9">
    <source>
        <dbReference type="Proteomes" id="UP001320420"/>
    </source>
</evidence>
<evidence type="ECO:0000256" key="4">
    <source>
        <dbReference type="ARBA" id="ARBA00022801"/>
    </source>
</evidence>
<sequence>MHHGTAEACVSATIGRERVAEATAWLKANGKRGIIGETAGGANAQCISAVQDMLASLQENADVWAGWLWWAGGPWWADYMYSMEPPTGTAYTGVLPSIKEYI</sequence>
<keyword evidence="5 6" id="KW-0326">Glycosidase</keyword>
<protein>
    <recommendedName>
        <fullName evidence="3">cellulase</fullName>
        <ecNumber evidence="3">3.2.1.4</ecNumber>
    </recommendedName>
</protein>
<dbReference type="EC" id="3.2.1.4" evidence="3"/>
<comment type="similarity">
    <text evidence="2 6">Belongs to the glycosyl hydrolase 5 (cellulase A) family.</text>
</comment>
<evidence type="ECO:0000256" key="3">
    <source>
        <dbReference type="ARBA" id="ARBA00012601"/>
    </source>
</evidence>
<dbReference type="InterPro" id="IPR017853">
    <property type="entry name" value="GH"/>
</dbReference>
<dbReference type="InterPro" id="IPR001547">
    <property type="entry name" value="Glyco_hydro_5"/>
</dbReference>
<dbReference type="Gene3D" id="3.20.20.80">
    <property type="entry name" value="Glycosidases"/>
    <property type="match status" value="1"/>
</dbReference>
<evidence type="ECO:0000256" key="1">
    <source>
        <dbReference type="ARBA" id="ARBA00000966"/>
    </source>
</evidence>
<dbReference type="PANTHER" id="PTHR34142:SF1">
    <property type="entry name" value="GLYCOSIDE HYDROLASE FAMILY 5 DOMAIN-CONTAINING PROTEIN"/>
    <property type="match status" value="1"/>
</dbReference>
<name>A0AAN9V0T4_9PEZI</name>
<dbReference type="EMBL" id="JAKJXP020000007">
    <property type="protein sequence ID" value="KAK7756472.1"/>
    <property type="molecule type" value="Genomic_DNA"/>
</dbReference>
<dbReference type="GO" id="GO:0009251">
    <property type="term" value="P:glucan catabolic process"/>
    <property type="evidence" value="ECO:0007669"/>
    <property type="project" value="TreeGrafter"/>
</dbReference>
<evidence type="ECO:0000313" key="8">
    <source>
        <dbReference type="EMBL" id="KAK7756472.1"/>
    </source>
</evidence>
<gene>
    <name evidence="8" type="ORF">SLS62_001698</name>
</gene>
<proteinExistence type="inferred from homology"/>
<keyword evidence="9" id="KW-1185">Reference proteome</keyword>
<comment type="caution">
    <text evidence="8">The sequence shown here is derived from an EMBL/GenBank/DDBJ whole genome shotgun (WGS) entry which is preliminary data.</text>
</comment>
<evidence type="ECO:0000259" key="7">
    <source>
        <dbReference type="Pfam" id="PF00150"/>
    </source>
</evidence>
<dbReference type="Pfam" id="PF00150">
    <property type="entry name" value="Cellulase"/>
    <property type="match status" value="1"/>
</dbReference>
<accession>A0AAN9V0T4</accession>